<keyword evidence="5 10" id="KW-1133">Transmembrane helix</keyword>
<feature type="transmembrane region" description="Helical" evidence="10">
    <location>
        <begin position="642"/>
        <end position="664"/>
    </location>
</feature>
<evidence type="ECO:0000256" key="9">
    <source>
        <dbReference type="SAM" id="MobiDB-lite"/>
    </source>
</evidence>
<dbReference type="InterPro" id="IPR052192">
    <property type="entry name" value="Insect_Ionotropic_Sensory_Rcpt"/>
</dbReference>
<dbReference type="InterPro" id="IPR001320">
    <property type="entry name" value="Iontro_rcpt_C"/>
</dbReference>
<feature type="region of interest" description="Disordered" evidence="9">
    <location>
        <begin position="732"/>
        <end position="770"/>
    </location>
</feature>
<feature type="signal peptide" evidence="11">
    <location>
        <begin position="1"/>
        <end position="17"/>
    </location>
</feature>
<keyword evidence="11" id="KW-0732">Signal</keyword>
<feature type="transmembrane region" description="Helical" evidence="10">
    <location>
        <begin position="370"/>
        <end position="393"/>
    </location>
</feature>
<comment type="subcellular location">
    <subcellularLocation>
        <location evidence="1">Cell membrane</location>
        <topology evidence="1">Multi-pass membrane protein</topology>
    </subcellularLocation>
</comment>
<evidence type="ECO:0000256" key="11">
    <source>
        <dbReference type="SAM" id="SignalP"/>
    </source>
</evidence>
<evidence type="ECO:0000256" key="6">
    <source>
        <dbReference type="ARBA" id="ARBA00023136"/>
    </source>
</evidence>
<feature type="compositionally biased region" description="Low complexity" evidence="9">
    <location>
        <begin position="732"/>
        <end position="741"/>
    </location>
</feature>
<keyword evidence="7 13" id="KW-0675">Receptor</keyword>
<evidence type="ECO:0000256" key="8">
    <source>
        <dbReference type="ARBA" id="ARBA00023180"/>
    </source>
</evidence>
<dbReference type="GO" id="GO:0005886">
    <property type="term" value="C:plasma membrane"/>
    <property type="evidence" value="ECO:0007669"/>
    <property type="project" value="UniProtKB-SubCell"/>
</dbReference>
<dbReference type="PANTHER" id="PTHR42643">
    <property type="entry name" value="IONOTROPIC RECEPTOR 20A-RELATED"/>
    <property type="match status" value="1"/>
</dbReference>
<evidence type="ECO:0000256" key="10">
    <source>
        <dbReference type="SAM" id="Phobius"/>
    </source>
</evidence>
<dbReference type="GO" id="GO:0050906">
    <property type="term" value="P:detection of stimulus involved in sensory perception"/>
    <property type="evidence" value="ECO:0007669"/>
    <property type="project" value="UniProtKB-ARBA"/>
</dbReference>
<dbReference type="EMBL" id="MH781745">
    <property type="protein sequence ID" value="QFU27941.1"/>
    <property type="molecule type" value="mRNA"/>
</dbReference>
<feature type="chain" id="PRO_5024986073" evidence="11">
    <location>
        <begin position="18"/>
        <end position="782"/>
    </location>
</feature>
<dbReference type="Gene3D" id="3.40.190.10">
    <property type="entry name" value="Periplasmic binding protein-like II"/>
    <property type="match status" value="1"/>
</dbReference>
<evidence type="ECO:0000256" key="7">
    <source>
        <dbReference type="ARBA" id="ARBA00023170"/>
    </source>
</evidence>
<gene>
    <name evidence="13" type="primary">IR21a</name>
</gene>
<comment type="similarity">
    <text evidence="2">Belongs to the glutamate-gated ion channel (TC 1.A.10.1) family.</text>
</comment>
<feature type="domain" description="Ionotropic glutamate receptor C-terminal" evidence="12">
    <location>
        <begin position="368"/>
        <end position="650"/>
    </location>
</feature>
<name>A0A649DSR1_APOLU</name>
<protein>
    <submittedName>
        <fullName evidence="13">Ionotropic receptor 21a</fullName>
    </submittedName>
</protein>
<evidence type="ECO:0000313" key="13">
    <source>
        <dbReference type="EMBL" id="QFU27941.1"/>
    </source>
</evidence>
<accession>A0A649DSR1</accession>
<organism evidence="13">
    <name type="scientific">Apolygus lucorum</name>
    <name type="common">Small green plant bug</name>
    <name type="synonym">Lygocoris lucorum</name>
    <dbReference type="NCBI Taxonomy" id="248454"/>
    <lineage>
        <taxon>Eukaryota</taxon>
        <taxon>Metazoa</taxon>
        <taxon>Ecdysozoa</taxon>
        <taxon>Arthropoda</taxon>
        <taxon>Hexapoda</taxon>
        <taxon>Insecta</taxon>
        <taxon>Pterygota</taxon>
        <taxon>Neoptera</taxon>
        <taxon>Paraneoptera</taxon>
        <taxon>Hemiptera</taxon>
        <taxon>Heteroptera</taxon>
        <taxon>Panheteroptera</taxon>
        <taxon>Cimicomorpha</taxon>
        <taxon>Miridae</taxon>
        <taxon>Mirini</taxon>
        <taxon>Apolygus</taxon>
    </lineage>
</organism>
<evidence type="ECO:0000256" key="4">
    <source>
        <dbReference type="ARBA" id="ARBA00022692"/>
    </source>
</evidence>
<dbReference type="AlphaFoldDB" id="A0A649DSR1"/>
<keyword evidence="3" id="KW-1003">Cell membrane</keyword>
<evidence type="ECO:0000259" key="12">
    <source>
        <dbReference type="Pfam" id="PF00060"/>
    </source>
</evidence>
<proteinExistence type="evidence at transcript level"/>
<evidence type="ECO:0000256" key="1">
    <source>
        <dbReference type="ARBA" id="ARBA00004651"/>
    </source>
</evidence>
<keyword evidence="4 10" id="KW-0812">Transmembrane</keyword>
<evidence type="ECO:0000256" key="2">
    <source>
        <dbReference type="ARBA" id="ARBA00008685"/>
    </source>
</evidence>
<dbReference type="SUPFAM" id="SSF53850">
    <property type="entry name" value="Periplasmic binding protein-like II"/>
    <property type="match status" value="1"/>
</dbReference>
<dbReference type="PANTHER" id="PTHR42643:SF24">
    <property type="entry name" value="IONOTROPIC RECEPTOR 60A"/>
    <property type="match status" value="1"/>
</dbReference>
<dbReference type="Pfam" id="PF00060">
    <property type="entry name" value="Lig_chan"/>
    <property type="match status" value="1"/>
</dbReference>
<dbReference type="GO" id="GO:0015276">
    <property type="term" value="F:ligand-gated monoatomic ion channel activity"/>
    <property type="evidence" value="ECO:0007669"/>
    <property type="project" value="InterPro"/>
</dbReference>
<evidence type="ECO:0000256" key="3">
    <source>
        <dbReference type="ARBA" id="ARBA00022475"/>
    </source>
</evidence>
<evidence type="ECO:0000256" key="5">
    <source>
        <dbReference type="ARBA" id="ARBA00022989"/>
    </source>
</evidence>
<sequence length="782" mass="88390">MRIEFFLLVVIANLAVPTKISKLLESLAVVQHESIACMPPDGVPYMVPLLNAIARRYLKDHVTVVLYDDYFYFHPRLKSMLDHILLNYAYPLRHGRINTTMAKPKVPPGILEARENEQMAFIVFTKETEIGAESIREYTSRNTMTLLIAPTSVYMVRQFLGTKLAGDITNLLVIVDPMIRVKLLSQKVGQVFKECDILIYSHEFASDSLGSTTPVIVTAWRRTQFTRQVQLFPSKFKQGLGGIHLTVAASEIAPFVFRKRGQESGAGYTITKWDGIEIRLLNIVSQMLNFTVEYKEPELIEEEDVAQAVIKEVLAKKANLAVGGVYLTPERINGLLFSIPHTRDCASYISLSSTALPKYRAIMGPFLWDVWLALIAVYLFAMFPIAFSVWHSLKPLLDDLWEMENMFWYVFGTFTNCFTFSGENSWGKSERTATKLFIGTYWVFTIIITACYTGSIVAFITLPVFPKTIDTSKQLLEEDYKISVLSSGGWERLYNETDDPVAVKLYKSVNLVPDLSAGLLNVTRNVHSWRQSAFLGSRRLLEHTVRTNFTPDEDSKRLLFHLSDECFVPLLVSIVLQKRTHYLEEINGALERALQAGFMTKVTQELEWEEYRSATGKLLKVHKGLKGAPEDRELNLDDTQGMFLLLGAGFAIGLFVLIIEVSVWSTGQVKHRQFGDLTLKQRAFNKLKEHGEALYNCLLAPAKSGIIYFRERRVSSAFGEYVTRPYTPWPRSSIPSPTVQSPSPPPPNGMVSSAPPIDVGADSLSMDQLPLPRERPVRLMSF</sequence>
<reference evidence="13" key="1">
    <citation type="submission" date="2018-08" db="EMBL/GenBank/DDBJ databases">
        <title>Identification and characterization of chemosensory genes in Apolygus lucorum based on head and antennal transcriptome analysis.</title>
        <authorList>
            <person name="An X."/>
            <person name="Liu D."/>
            <person name="Gao Y."/>
            <person name="Xiao Y."/>
            <person name="Khashaveh A."/>
            <person name="Zhang Y."/>
        </authorList>
    </citation>
    <scope>NUCLEOTIDE SEQUENCE</scope>
</reference>
<dbReference type="Gene3D" id="1.10.287.70">
    <property type="match status" value="1"/>
</dbReference>
<keyword evidence="8" id="KW-0325">Glycoprotein</keyword>
<feature type="transmembrane region" description="Helical" evidence="10">
    <location>
        <begin position="441"/>
        <end position="465"/>
    </location>
</feature>
<feature type="transmembrane region" description="Helical" evidence="10">
    <location>
        <begin position="405"/>
        <end position="421"/>
    </location>
</feature>
<keyword evidence="6 10" id="KW-0472">Membrane</keyword>